<organism evidence="1 2">
    <name type="scientific">Dendrothele bispora (strain CBS 962.96)</name>
    <dbReference type="NCBI Taxonomy" id="1314807"/>
    <lineage>
        <taxon>Eukaryota</taxon>
        <taxon>Fungi</taxon>
        <taxon>Dikarya</taxon>
        <taxon>Basidiomycota</taxon>
        <taxon>Agaricomycotina</taxon>
        <taxon>Agaricomycetes</taxon>
        <taxon>Agaricomycetidae</taxon>
        <taxon>Agaricales</taxon>
        <taxon>Agaricales incertae sedis</taxon>
        <taxon>Dendrothele</taxon>
    </lineage>
</organism>
<sequence length="71" mass="7930">MPRIPTALSRSPISRYQSLILPVHLLIRGLSALFRVVLCLVLSASSSLDMGYRCAWQQRGHESFVTICRSA</sequence>
<proteinExistence type="predicted"/>
<dbReference type="AlphaFoldDB" id="A0A4S8MAP2"/>
<evidence type="ECO:0000313" key="2">
    <source>
        <dbReference type="Proteomes" id="UP000297245"/>
    </source>
</evidence>
<accession>A0A4S8MAP2</accession>
<protein>
    <submittedName>
        <fullName evidence="1">Uncharacterized protein</fullName>
    </submittedName>
</protein>
<dbReference type="EMBL" id="ML179118">
    <property type="protein sequence ID" value="THU99522.1"/>
    <property type="molecule type" value="Genomic_DNA"/>
</dbReference>
<dbReference type="Proteomes" id="UP000297245">
    <property type="component" value="Unassembled WGS sequence"/>
</dbReference>
<evidence type="ECO:0000313" key="1">
    <source>
        <dbReference type="EMBL" id="THU99522.1"/>
    </source>
</evidence>
<reference evidence="1 2" key="1">
    <citation type="journal article" date="2019" name="Nat. Ecol. Evol.">
        <title>Megaphylogeny resolves global patterns of mushroom evolution.</title>
        <authorList>
            <person name="Varga T."/>
            <person name="Krizsan K."/>
            <person name="Foldi C."/>
            <person name="Dima B."/>
            <person name="Sanchez-Garcia M."/>
            <person name="Sanchez-Ramirez S."/>
            <person name="Szollosi G.J."/>
            <person name="Szarkandi J.G."/>
            <person name="Papp V."/>
            <person name="Albert L."/>
            <person name="Andreopoulos W."/>
            <person name="Angelini C."/>
            <person name="Antonin V."/>
            <person name="Barry K.W."/>
            <person name="Bougher N.L."/>
            <person name="Buchanan P."/>
            <person name="Buyck B."/>
            <person name="Bense V."/>
            <person name="Catcheside P."/>
            <person name="Chovatia M."/>
            <person name="Cooper J."/>
            <person name="Damon W."/>
            <person name="Desjardin D."/>
            <person name="Finy P."/>
            <person name="Geml J."/>
            <person name="Haridas S."/>
            <person name="Hughes K."/>
            <person name="Justo A."/>
            <person name="Karasinski D."/>
            <person name="Kautmanova I."/>
            <person name="Kiss B."/>
            <person name="Kocsube S."/>
            <person name="Kotiranta H."/>
            <person name="LaButti K.M."/>
            <person name="Lechner B.E."/>
            <person name="Liimatainen K."/>
            <person name="Lipzen A."/>
            <person name="Lukacs Z."/>
            <person name="Mihaltcheva S."/>
            <person name="Morgado L.N."/>
            <person name="Niskanen T."/>
            <person name="Noordeloos M.E."/>
            <person name="Ohm R.A."/>
            <person name="Ortiz-Santana B."/>
            <person name="Ovrebo C."/>
            <person name="Racz N."/>
            <person name="Riley R."/>
            <person name="Savchenko A."/>
            <person name="Shiryaev A."/>
            <person name="Soop K."/>
            <person name="Spirin V."/>
            <person name="Szebenyi C."/>
            <person name="Tomsovsky M."/>
            <person name="Tulloss R.E."/>
            <person name="Uehling J."/>
            <person name="Grigoriev I.V."/>
            <person name="Vagvolgyi C."/>
            <person name="Papp T."/>
            <person name="Martin F.M."/>
            <person name="Miettinen O."/>
            <person name="Hibbett D.S."/>
            <person name="Nagy L.G."/>
        </authorList>
    </citation>
    <scope>NUCLEOTIDE SEQUENCE [LARGE SCALE GENOMIC DNA]</scope>
    <source>
        <strain evidence="1 2">CBS 962.96</strain>
    </source>
</reference>
<keyword evidence="2" id="KW-1185">Reference proteome</keyword>
<name>A0A4S8MAP2_DENBC</name>
<gene>
    <name evidence="1" type="ORF">K435DRAFT_493035</name>
</gene>